<evidence type="ECO:0000313" key="1">
    <source>
        <dbReference type="EMBL" id="GLC89369.1"/>
    </source>
</evidence>
<evidence type="ECO:0000313" key="2">
    <source>
        <dbReference type="Proteomes" id="UP001065593"/>
    </source>
</evidence>
<protein>
    <submittedName>
        <fullName evidence="1">Uncharacterized protein</fullName>
    </submittedName>
</protein>
<gene>
    <name evidence="1" type="ORF">LYSBPC_24960</name>
</gene>
<sequence length="83" mass="9330">MSVDFRNKSKKYTGEFYVQGPSDKIYVGDQVRCSYNVNGYSGGCWHGQATRITSRGIYIDVGNKRDKYVAFVDIDELTLAYGG</sequence>
<dbReference type="Proteomes" id="UP001065593">
    <property type="component" value="Unassembled WGS sequence"/>
</dbReference>
<name>A0ABQ5NM33_9BACI</name>
<proteinExistence type="predicted"/>
<accession>A0ABQ5NM33</accession>
<dbReference type="RefSeq" id="WP_264989101.1">
    <property type="nucleotide sequence ID" value="NZ_BRZA01000002.1"/>
</dbReference>
<dbReference type="EMBL" id="BRZA01000002">
    <property type="protein sequence ID" value="GLC89369.1"/>
    <property type="molecule type" value="Genomic_DNA"/>
</dbReference>
<reference evidence="1" key="1">
    <citation type="submission" date="2022-08" db="EMBL/GenBank/DDBJ databases">
        <title>Draft genome sequence of Lysinibacillus sp. strain KH24.</title>
        <authorList>
            <person name="Kanbe H."/>
            <person name="Itoh H."/>
        </authorList>
    </citation>
    <scope>NUCLEOTIDE SEQUENCE</scope>
    <source>
        <strain evidence="1">KH24</strain>
    </source>
</reference>
<keyword evidence="2" id="KW-1185">Reference proteome</keyword>
<comment type="caution">
    <text evidence="1">The sequence shown here is derived from an EMBL/GenBank/DDBJ whole genome shotgun (WGS) entry which is preliminary data.</text>
</comment>
<organism evidence="1 2">
    <name type="scientific">Lysinibacillus piscis</name>
    <dbReference type="NCBI Taxonomy" id="2518931"/>
    <lineage>
        <taxon>Bacteria</taxon>
        <taxon>Bacillati</taxon>
        <taxon>Bacillota</taxon>
        <taxon>Bacilli</taxon>
        <taxon>Bacillales</taxon>
        <taxon>Bacillaceae</taxon>
        <taxon>Lysinibacillus</taxon>
    </lineage>
</organism>